<dbReference type="InterPro" id="IPR025559">
    <property type="entry name" value="Eis_dom"/>
</dbReference>
<dbReference type="Gene3D" id="3.30.1050.10">
    <property type="entry name" value="SCP2 sterol-binding domain"/>
    <property type="match status" value="1"/>
</dbReference>
<dbReference type="PANTHER" id="PTHR37817:SF1">
    <property type="entry name" value="N-ACETYLTRANSFERASE EIS"/>
    <property type="match status" value="1"/>
</dbReference>
<dbReference type="Proteomes" id="UP000777784">
    <property type="component" value="Unassembled WGS sequence"/>
</dbReference>
<sequence>MNERLEYMRLEDEKDVRALQDITSKAFHFTPPHWEIYFNRIGTANFRIVRRQGRVIGGLAVYPIGQYFGGRRLPMAGVAAVQISPEQRGYGAAGFLMKSLLEELHDEGVPLSTLYASTQAFYRKAGYEQAGNRIQYECPLVYPKNGRSDLPIHPVDPSHHAPFQSIATKRAGLSNGQLDRNETMWEKIATQKDQIVYAYLIGEESHPEGYIFFHQEKSTGLGYSLHIHDMAALTPAAGRALLDFLMGHGPIGRSAVWAGPAIEPLLCITAEQNFQVKRSMRWLTRLVDLRRALTLRGYPDGVEGEIHFMIDDDLLPANCGRFVLSVGGGKGAIREGGRGDLRARCGGIVPLYTSLFTPDQLQALGFLQAGGGVLELATKIFSGPEPWMPDMY</sequence>
<dbReference type="Pfam" id="PF17668">
    <property type="entry name" value="Acetyltransf_17"/>
    <property type="match status" value="1"/>
</dbReference>
<dbReference type="GO" id="GO:0034069">
    <property type="term" value="F:aminoglycoside N-acetyltransferase activity"/>
    <property type="evidence" value="ECO:0007669"/>
    <property type="project" value="TreeGrafter"/>
</dbReference>
<feature type="domain" description="N-acetyltransferase" evidence="1">
    <location>
        <begin position="6"/>
        <end position="147"/>
    </location>
</feature>
<proteinExistence type="predicted"/>
<dbReference type="Pfam" id="PF13530">
    <property type="entry name" value="SCP2_2"/>
    <property type="match status" value="1"/>
</dbReference>
<dbReference type="PROSITE" id="PS51186">
    <property type="entry name" value="GNAT"/>
    <property type="match status" value="1"/>
</dbReference>
<dbReference type="Gene3D" id="3.40.630.30">
    <property type="match status" value="2"/>
</dbReference>
<accession>A0A948S0P6</accession>
<dbReference type="InterPro" id="IPR016181">
    <property type="entry name" value="Acyl_CoA_acyltransferase"/>
</dbReference>
<dbReference type="InterPro" id="IPR000182">
    <property type="entry name" value="GNAT_dom"/>
</dbReference>
<dbReference type="GO" id="GO:0030649">
    <property type="term" value="P:aminoglycoside antibiotic catabolic process"/>
    <property type="evidence" value="ECO:0007669"/>
    <property type="project" value="TreeGrafter"/>
</dbReference>
<evidence type="ECO:0000313" key="2">
    <source>
        <dbReference type="EMBL" id="MBU2693193.1"/>
    </source>
</evidence>
<reference evidence="2" key="1">
    <citation type="submission" date="2021-05" db="EMBL/GenBank/DDBJ databases">
        <title>Energy efficiency and biological interactions define the core microbiome of deep oligotrophic groundwater.</title>
        <authorList>
            <person name="Mehrshad M."/>
            <person name="Lopez-Fernandez M."/>
            <person name="Bell E."/>
            <person name="Bernier-Latmani R."/>
            <person name="Bertilsson S."/>
            <person name="Dopson M."/>
        </authorList>
    </citation>
    <scope>NUCLEOTIDE SEQUENCE</scope>
    <source>
        <strain evidence="2">Modern_marine.mb.64</strain>
    </source>
</reference>
<dbReference type="InterPro" id="IPR036527">
    <property type="entry name" value="SCP2_sterol-bd_dom_sf"/>
</dbReference>
<dbReference type="EMBL" id="JAHJDP010000117">
    <property type="protein sequence ID" value="MBU2693193.1"/>
    <property type="molecule type" value="Genomic_DNA"/>
</dbReference>
<dbReference type="PANTHER" id="PTHR37817">
    <property type="entry name" value="N-ACETYLTRANSFERASE EIS"/>
    <property type="match status" value="1"/>
</dbReference>
<evidence type="ECO:0000313" key="3">
    <source>
        <dbReference type="Proteomes" id="UP000777784"/>
    </source>
</evidence>
<dbReference type="EC" id="2.3.1.-" evidence="2"/>
<dbReference type="Pfam" id="PF13527">
    <property type="entry name" value="Acetyltransf_9"/>
    <property type="match status" value="1"/>
</dbReference>
<dbReference type="AlphaFoldDB" id="A0A948S0P6"/>
<comment type="caution">
    <text evidence="2">The sequence shown here is derived from an EMBL/GenBank/DDBJ whole genome shotgun (WGS) entry which is preliminary data.</text>
</comment>
<gene>
    <name evidence="2" type="ORF">KJ970_19935</name>
</gene>
<protein>
    <submittedName>
        <fullName evidence="2">GNAT family N-acetyltransferase</fullName>
        <ecNumber evidence="2">2.3.1.-</ecNumber>
    </submittedName>
</protein>
<keyword evidence="2" id="KW-0012">Acyltransferase</keyword>
<dbReference type="InterPro" id="IPR041380">
    <property type="entry name" value="Acetyltransf_17"/>
</dbReference>
<dbReference type="SUPFAM" id="SSF55718">
    <property type="entry name" value="SCP-like"/>
    <property type="match status" value="1"/>
</dbReference>
<keyword evidence="2" id="KW-0808">Transferase</keyword>
<name>A0A948S0P6_UNCEI</name>
<organism evidence="2 3">
    <name type="scientific">Eiseniibacteriota bacterium</name>
    <dbReference type="NCBI Taxonomy" id="2212470"/>
    <lineage>
        <taxon>Bacteria</taxon>
        <taxon>Candidatus Eiseniibacteriota</taxon>
    </lineage>
</organism>
<dbReference type="SUPFAM" id="SSF55729">
    <property type="entry name" value="Acyl-CoA N-acyltransferases (Nat)"/>
    <property type="match status" value="1"/>
</dbReference>
<dbReference type="InterPro" id="IPR051554">
    <property type="entry name" value="Acetyltransferase_Eis"/>
</dbReference>
<evidence type="ECO:0000259" key="1">
    <source>
        <dbReference type="PROSITE" id="PS51186"/>
    </source>
</evidence>